<dbReference type="AlphaFoldDB" id="A0A4Y1ZKL2"/>
<protein>
    <submittedName>
        <fullName evidence="2">Uncharacterized protein</fullName>
    </submittedName>
</protein>
<gene>
    <name evidence="2" type="ORF">AVEN_187636_1</name>
</gene>
<dbReference type="Proteomes" id="UP000499080">
    <property type="component" value="Unassembled WGS sequence"/>
</dbReference>
<organism evidence="2 3">
    <name type="scientific">Araneus ventricosus</name>
    <name type="common">Orbweaver spider</name>
    <name type="synonym">Epeira ventricosa</name>
    <dbReference type="NCBI Taxonomy" id="182803"/>
    <lineage>
        <taxon>Eukaryota</taxon>
        <taxon>Metazoa</taxon>
        <taxon>Ecdysozoa</taxon>
        <taxon>Arthropoda</taxon>
        <taxon>Chelicerata</taxon>
        <taxon>Arachnida</taxon>
        <taxon>Araneae</taxon>
        <taxon>Araneomorphae</taxon>
        <taxon>Entelegynae</taxon>
        <taxon>Araneoidea</taxon>
        <taxon>Araneidae</taxon>
        <taxon>Araneus</taxon>
    </lineage>
</organism>
<feature type="region of interest" description="Disordered" evidence="1">
    <location>
        <begin position="1"/>
        <end position="24"/>
    </location>
</feature>
<name>A0A4Y1ZKL2_ARAVE</name>
<proteinExistence type="predicted"/>
<accession>A0A4Y1ZKL2</accession>
<evidence type="ECO:0000256" key="1">
    <source>
        <dbReference type="SAM" id="MobiDB-lite"/>
    </source>
</evidence>
<evidence type="ECO:0000313" key="2">
    <source>
        <dbReference type="EMBL" id="GBL55364.1"/>
    </source>
</evidence>
<dbReference type="EMBL" id="BGPR01075431">
    <property type="protein sequence ID" value="GBL55364.1"/>
    <property type="molecule type" value="Genomic_DNA"/>
</dbReference>
<sequence>MNPLPRLSPKRPQNLPSKEANRLKPAFVAVKGKFLDRPG</sequence>
<evidence type="ECO:0000313" key="3">
    <source>
        <dbReference type="Proteomes" id="UP000499080"/>
    </source>
</evidence>
<feature type="non-terminal residue" evidence="2">
    <location>
        <position position="39"/>
    </location>
</feature>
<keyword evidence="3" id="KW-1185">Reference proteome</keyword>
<reference evidence="2 3" key="1">
    <citation type="journal article" date="2019" name="Sci. Rep.">
        <title>Orb-weaving spider Araneus ventricosus genome elucidates the spidroin gene catalogue.</title>
        <authorList>
            <person name="Kono N."/>
            <person name="Nakamura H."/>
            <person name="Ohtoshi R."/>
            <person name="Moran D.A.P."/>
            <person name="Shinohara A."/>
            <person name="Yoshida Y."/>
            <person name="Fujiwara M."/>
            <person name="Mori M."/>
            <person name="Tomita M."/>
            <person name="Arakawa K."/>
        </authorList>
    </citation>
    <scope>NUCLEOTIDE SEQUENCE [LARGE SCALE GENOMIC DNA]</scope>
</reference>
<comment type="caution">
    <text evidence="2">The sequence shown here is derived from an EMBL/GenBank/DDBJ whole genome shotgun (WGS) entry which is preliminary data.</text>
</comment>